<dbReference type="PROSITE" id="PS50994">
    <property type="entry name" value="INTEGRASE"/>
    <property type="match status" value="1"/>
</dbReference>
<dbReference type="Pfam" id="PF09299">
    <property type="entry name" value="Mu-transpos_C"/>
    <property type="match status" value="1"/>
</dbReference>
<organism evidence="8 9">
    <name type="scientific">Helicobacter valdiviensis</name>
    <dbReference type="NCBI Taxonomy" id="1458358"/>
    <lineage>
        <taxon>Bacteria</taxon>
        <taxon>Pseudomonadati</taxon>
        <taxon>Campylobacterota</taxon>
        <taxon>Epsilonproteobacteria</taxon>
        <taxon>Campylobacterales</taxon>
        <taxon>Helicobacteraceae</taxon>
        <taxon>Helicobacter</taxon>
    </lineage>
</organism>
<evidence type="ECO:0000313" key="8">
    <source>
        <dbReference type="EMBL" id="PZT47317.1"/>
    </source>
</evidence>
<comment type="caution">
    <text evidence="8">The sequence shown here is derived from an EMBL/GenBank/DDBJ whole genome shotgun (WGS) entry which is preliminary data.</text>
</comment>
<keyword evidence="5" id="KW-0378">Hydrolase</keyword>
<keyword evidence="9" id="KW-1185">Reference proteome</keyword>
<dbReference type="GO" id="GO:0016787">
    <property type="term" value="F:hydrolase activity"/>
    <property type="evidence" value="ECO:0007669"/>
    <property type="project" value="UniProtKB-KW"/>
</dbReference>
<dbReference type="AlphaFoldDB" id="A0A2W6MS07"/>
<feature type="domain" description="Integrase catalytic" evidence="7">
    <location>
        <begin position="334"/>
        <end position="557"/>
    </location>
</feature>
<evidence type="ECO:0000313" key="9">
    <source>
        <dbReference type="Proteomes" id="UP000249746"/>
    </source>
</evidence>
<reference evidence="8 9" key="1">
    <citation type="submission" date="2017-03" db="EMBL/GenBank/DDBJ databases">
        <title>Genomic and clinical evidence uncovers the enterohepatic species Helicobacter valdiviensis as a potential human intestinal pathogen.</title>
        <authorList>
            <person name="Fresia P."/>
            <person name="Jara R."/>
            <person name="Sierra R."/>
            <person name="Ferres I."/>
            <person name="Greif G."/>
            <person name="Iraola G."/>
            <person name="Collado L."/>
        </authorList>
    </citation>
    <scope>NUCLEOTIDE SEQUENCE [LARGE SCALE GENOMIC DNA]</scope>
    <source>
        <strain evidence="8 9">WBE14</strain>
    </source>
</reference>
<dbReference type="Proteomes" id="UP000249746">
    <property type="component" value="Unassembled WGS sequence"/>
</dbReference>
<dbReference type="RefSeq" id="WP_111230594.1">
    <property type="nucleotide sequence ID" value="NZ_NBIU01000044.1"/>
</dbReference>
<dbReference type="GO" id="GO:0003964">
    <property type="term" value="F:RNA-directed DNA polymerase activity"/>
    <property type="evidence" value="ECO:0007669"/>
    <property type="project" value="UniProtKB-KW"/>
</dbReference>
<evidence type="ECO:0000256" key="5">
    <source>
        <dbReference type="ARBA" id="ARBA00022801"/>
    </source>
</evidence>
<dbReference type="InterPro" id="IPR015378">
    <property type="entry name" value="Transposase-like_Mu_C"/>
</dbReference>
<dbReference type="PANTHER" id="PTHR41694">
    <property type="entry name" value="ENDOGENOUS RETROVIRUS GROUP K MEMBER POL PROTEIN"/>
    <property type="match status" value="1"/>
</dbReference>
<evidence type="ECO:0000256" key="6">
    <source>
        <dbReference type="ARBA" id="ARBA00022918"/>
    </source>
</evidence>
<gene>
    <name evidence="8" type="ORF">B6S12_09675</name>
</gene>
<dbReference type="InterPro" id="IPR001584">
    <property type="entry name" value="Integrase_cat-core"/>
</dbReference>
<dbReference type="InterPro" id="IPR012337">
    <property type="entry name" value="RNaseH-like_sf"/>
</dbReference>
<keyword evidence="6" id="KW-0695">RNA-directed DNA polymerase</keyword>
<dbReference type="GO" id="GO:0035613">
    <property type="term" value="F:RNA stem-loop binding"/>
    <property type="evidence" value="ECO:0007669"/>
    <property type="project" value="TreeGrafter"/>
</dbReference>
<dbReference type="Gene3D" id="3.30.420.10">
    <property type="entry name" value="Ribonuclease H-like superfamily/Ribonuclease H"/>
    <property type="match status" value="1"/>
</dbReference>
<dbReference type="GO" id="GO:0015074">
    <property type="term" value="P:DNA integration"/>
    <property type="evidence" value="ECO:0007669"/>
    <property type="project" value="InterPro"/>
</dbReference>
<keyword evidence="3" id="KW-0540">Nuclease</keyword>
<sequence length="742" mass="84580">MWTNVNKFCTELSIGLRNIQKKAKQACDKGQKIFYIDTKIFSYKYISNNRGGHAGKILQIWSKPLSKEEASLIEQGFSIEDISSTNYPYKKPSTLKTNTNTLAKQPLGGGLAKDMDYDVLVPHNSKEASQNNKKGTPCDDEKEKAIRALPSCDDVGMHRNDRGEVLNLSLFATSNHKKQDEALLKSRIVKEWQKAKGSLSAEDFILYINSLKLYPFKLSANKLYAWQRDYLKNGLDGLVDKRTNTKEDELTRLGIYSLFENLLLAQKGRINVSNIHRLINYEVSKKGNLELKDFLGKKDEFISYECVLRATKKYLKDNKLVKDIILHGEDGAISRHLPALGVSNWSVASVNEIVEIDASPLDAICKVNVINEKFKLEGEQCEWHKRYTIISLIDTYSGVVSFYLGYTEDSLSIARAISKYISTYGVPKCIHSDNGKAFLSKNTKALLERLNIDYKAMRAYSGWAKPYVENKFKALQNELTANLVGYIGANVKERQAIEFFYSKKERRLKKGYKTNQRRLKTLGYMQECVDTFSNHFLNNTYLDRLGGTPKEAYEAKLEDVKRMDEISLSIYLGGALNSRKVLNKGISLNNNLFYNPKLYNYESVYVCPNLNNTSEIFCFDKNKELICVASSLDLELGVSAEEAKEARKIMLRNLKHKKDAMDENRLKLEGNMEKYLQLGKEKLQKTTLAPLSSANNAKEELEYSTSLVSNGEVEKYALKSKQKEKKEQSYDWYRAALKAKKA</sequence>
<keyword evidence="4" id="KW-0255">Endonuclease</keyword>
<proteinExistence type="predicted"/>
<evidence type="ECO:0000256" key="3">
    <source>
        <dbReference type="ARBA" id="ARBA00022722"/>
    </source>
</evidence>
<evidence type="ECO:0000256" key="2">
    <source>
        <dbReference type="ARBA" id="ARBA00022695"/>
    </source>
</evidence>
<name>A0A2W6MS07_9HELI</name>
<protein>
    <submittedName>
        <fullName evidence="8">Integrase</fullName>
    </submittedName>
</protein>
<keyword evidence="1" id="KW-0808">Transferase</keyword>
<dbReference type="PANTHER" id="PTHR41694:SF3">
    <property type="entry name" value="RNA-DIRECTED DNA POLYMERASE-RELATED"/>
    <property type="match status" value="1"/>
</dbReference>
<keyword evidence="2" id="KW-0548">Nucleotidyltransferase</keyword>
<dbReference type="InterPro" id="IPR036397">
    <property type="entry name" value="RNaseH_sf"/>
</dbReference>
<evidence type="ECO:0000259" key="7">
    <source>
        <dbReference type="PROSITE" id="PS50994"/>
    </source>
</evidence>
<accession>A0A2W6MS07</accession>
<evidence type="ECO:0000256" key="4">
    <source>
        <dbReference type="ARBA" id="ARBA00022759"/>
    </source>
</evidence>
<evidence type="ECO:0000256" key="1">
    <source>
        <dbReference type="ARBA" id="ARBA00022679"/>
    </source>
</evidence>
<dbReference type="GO" id="GO:0004519">
    <property type="term" value="F:endonuclease activity"/>
    <property type="evidence" value="ECO:0007669"/>
    <property type="project" value="UniProtKB-KW"/>
</dbReference>
<dbReference type="SUPFAM" id="SSF53098">
    <property type="entry name" value="Ribonuclease H-like"/>
    <property type="match status" value="1"/>
</dbReference>
<dbReference type="OrthoDB" id="5287589at2"/>
<dbReference type="EMBL" id="NBIU01000044">
    <property type="protein sequence ID" value="PZT47317.1"/>
    <property type="molecule type" value="Genomic_DNA"/>
</dbReference>